<evidence type="ECO:0000313" key="1">
    <source>
        <dbReference type="EMBL" id="PJE77847.1"/>
    </source>
</evidence>
<name>A0A2H9T3T0_9ZZZZ</name>
<comment type="caution">
    <text evidence="1">The sequence shown here is derived from an EMBL/GenBank/DDBJ whole genome shotgun (WGS) entry which is preliminary data.</text>
</comment>
<proteinExistence type="predicted"/>
<dbReference type="EMBL" id="NSIT01000349">
    <property type="protein sequence ID" value="PJE77847.1"/>
    <property type="molecule type" value="Genomic_DNA"/>
</dbReference>
<organism evidence="1">
    <name type="scientific">invertebrate metagenome</name>
    <dbReference type="NCBI Taxonomy" id="1711999"/>
    <lineage>
        <taxon>unclassified sequences</taxon>
        <taxon>metagenomes</taxon>
        <taxon>organismal metagenomes</taxon>
    </lineage>
</organism>
<protein>
    <submittedName>
        <fullName evidence="1">Uncharacterized protein</fullName>
    </submittedName>
</protein>
<reference evidence="1" key="1">
    <citation type="journal article" date="2017" name="Appl. Environ. Microbiol.">
        <title>Molecular characterization of an Endozoicomonas-like organism causing infection in king scallop Pecten maximus L.</title>
        <authorList>
            <person name="Cano I."/>
            <person name="van Aerle R."/>
            <person name="Ross S."/>
            <person name="Verner-Jeffreys D.W."/>
            <person name="Paley R.K."/>
            <person name="Rimmer G."/>
            <person name="Ryder D."/>
            <person name="Hooper P."/>
            <person name="Stone D."/>
            <person name="Feist S.W."/>
        </authorList>
    </citation>
    <scope>NUCLEOTIDE SEQUENCE</scope>
</reference>
<dbReference type="AlphaFoldDB" id="A0A2H9T3T0"/>
<gene>
    <name evidence="1" type="ORF">CI610_03227</name>
</gene>
<accession>A0A2H9T3T0</accession>
<sequence>MDFDCFDAECQEVGISFCIINVKIHRKPNYDVPVSCCKLKRLFIPSVKRSVSFYKELHRHSIMVHSVGKRVYFIHYWILKSAEQLSGSQALDDSVFEFLNQNACNAHKINRRRTVTE</sequence>